<dbReference type="PROSITE" id="PS50850">
    <property type="entry name" value="MFS"/>
    <property type="match status" value="1"/>
</dbReference>
<dbReference type="PANTHER" id="PTHR48022">
    <property type="entry name" value="PLASTIDIC GLUCOSE TRANSPORTER 4"/>
    <property type="match status" value="1"/>
</dbReference>
<feature type="transmembrane region" description="Helical" evidence="8">
    <location>
        <begin position="185"/>
        <end position="208"/>
    </location>
</feature>
<comment type="similarity">
    <text evidence="2 7">Belongs to the major facilitator superfamily. Sugar transporter (TC 2.A.1.1) family.</text>
</comment>
<organism evidence="10 11">
    <name type="scientific">Phomopsis amygdali</name>
    <name type="common">Fusicoccum amygdali</name>
    <dbReference type="NCBI Taxonomy" id="1214568"/>
    <lineage>
        <taxon>Eukaryota</taxon>
        <taxon>Fungi</taxon>
        <taxon>Dikarya</taxon>
        <taxon>Ascomycota</taxon>
        <taxon>Pezizomycotina</taxon>
        <taxon>Sordariomycetes</taxon>
        <taxon>Sordariomycetidae</taxon>
        <taxon>Diaporthales</taxon>
        <taxon>Diaporthaceae</taxon>
        <taxon>Diaporthe</taxon>
    </lineage>
</organism>
<evidence type="ECO:0000256" key="4">
    <source>
        <dbReference type="ARBA" id="ARBA00022692"/>
    </source>
</evidence>
<sequence length="503" mass="54316">MAIFGLTGETLAIVRIFLVVVPAFWLFGYNQSNLGGVLAYPSFTKYFPEIDSTNTEGAQEAQNAKLEGTVVAVYTLGCLIGALGIAPIGNHLGRRKSLMVVAVVASIGLILQASAHSLAQLVVGRIISGVGNGGVNSVVPVWQSECTKPKNRGKNVVVVGIFITSGIALGGWVNVGLSHVQEQEIAWRLPLALPLIFTSMLLVFPLCFPESPRWLISKGRIEEARQSMTELNSGKHAEPESIDAEISLILSVVQQDSAQSELGFRDFFKRGPQRLFYRLCLAIAVNFCAQMTGANVISYYGTRIFKQSLHMPASKAALLNAGVLSWKIVAATSAFLTVDRLGRKPLFMIACGGMSLSMAGLAGTAWAIDNAQKFGASVGATFFLFLYMAFFPLGFVGANFLYSAEIAPQGLRIHLASVGTATHWLFNFVIAEITPSPLSPSLGDTTSCLSLEDMDRLFSDPAHFWEVPSYARKLKSSSAAQIENEGKVIETVEQVEMASYDRK</sequence>
<dbReference type="AlphaFoldDB" id="A0AAD9SKQ8"/>
<dbReference type="NCBIfam" id="TIGR00879">
    <property type="entry name" value="SP"/>
    <property type="match status" value="1"/>
</dbReference>
<keyword evidence="5 8" id="KW-1133">Transmembrane helix</keyword>
<comment type="caution">
    <text evidence="10">The sequence shown here is derived from an EMBL/GenBank/DDBJ whole genome shotgun (WGS) entry which is preliminary data.</text>
</comment>
<comment type="subcellular location">
    <subcellularLocation>
        <location evidence="1">Membrane</location>
        <topology evidence="1">Multi-pass membrane protein</topology>
    </subcellularLocation>
</comment>
<feature type="transmembrane region" description="Helical" evidence="8">
    <location>
        <begin position="12"/>
        <end position="29"/>
    </location>
</feature>
<keyword evidence="4 8" id="KW-0812">Transmembrane</keyword>
<evidence type="ECO:0000259" key="9">
    <source>
        <dbReference type="PROSITE" id="PS50850"/>
    </source>
</evidence>
<feature type="transmembrane region" description="Helical" evidence="8">
    <location>
        <begin position="121"/>
        <end position="143"/>
    </location>
</feature>
<reference evidence="10" key="1">
    <citation type="submission" date="2023-06" db="EMBL/GenBank/DDBJ databases">
        <authorList>
            <person name="Noh H."/>
        </authorList>
    </citation>
    <scope>NUCLEOTIDE SEQUENCE</scope>
    <source>
        <strain evidence="10">DUCC20226</strain>
    </source>
</reference>
<proteinExistence type="inferred from homology"/>
<evidence type="ECO:0000256" key="2">
    <source>
        <dbReference type="ARBA" id="ARBA00010992"/>
    </source>
</evidence>
<evidence type="ECO:0000256" key="6">
    <source>
        <dbReference type="ARBA" id="ARBA00023136"/>
    </source>
</evidence>
<evidence type="ECO:0000256" key="3">
    <source>
        <dbReference type="ARBA" id="ARBA00022448"/>
    </source>
</evidence>
<evidence type="ECO:0000256" key="8">
    <source>
        <dbReference type="SAM" id="Phobius"/>
    </source>
</evidence>
<gene>
    <name evidence="10" type="ORF">N8I77_004898</name>
</gene>
<dbReference type="SUPFAM" id="SSF103473">
    <property type="entry name" value="MFS general substrate transporter"/>
    <property type="match status" value="1"/>
</dbReference>
<feature type="transmembrane region" description="Helical" evidence="8">
    <location>
        <begin position="345"/>
        <end position="368"/>
    </location>
</feature>
<feature type="domain" description="Major facilitator superfamily (MFS) profile" evidence="9">
    <location>
        <begin position="16"/>
        <end position="503"/>
    </location>
</feature>
<feature type="transmembrane region" description="Helical" evidence="8">
    <location>
        <begin position="275"/>
        <end position="297"/>
    </location>
</feature>
<keyword evidence="6 8" id="KW-0472">Membrane</keyword>
<accession>A0AAD9SKQ8</accession>
<dbReference type="InterPro" id="IPR005828">
    <property type="entry name" value="MFS_sugar_transport-like"/>
</dbReference>
<dbReference type="InterPro" id="IPR003663">
    <property type="entry name" value="Sugar/inositol_transpt"/>
</dbReference>
<dbReference type="GO" id="GO:0016020">
    <property type="term" value="C:membrane"/>
    <property type="evidence" value="ECO:0007669"/>
    <property type="project" value="UniProtKB-SubCell"/>
</dbReference>
<dbReference type="InterPro" id="IPR005829">
    <property type="entry name" value="Sugar_transporter_CS"/>
</dbReference>
<feature type="transmembrane region" description="Helical" evidence="8">
    <location>
        <begin position="380"/>
        <end position="402"/>
    </location>
</feature>
<feature type="transmembrane region" description="Helical" evidence="8">
    <location>
        <begin position="317"/>
        <end position="338"/>
    </location>
</feature>
<dbReference type="PANTHER" id="PTHR48022:SF45">
    <property type="entry name" value="MAJOR FACILITATOR SUPERFAMILY (MFS) PROFILE DOMAIN-CONTAINING PROTEIN-RELATED"/>
    <property type="match status" value="1"/>
</dbReference>
<feature type="transmembrane region" description="Helical" evidence="8">
    <location>
        <begin position="97"/>
        <end position="115"/>
    </location>
</feature>
<evidence type="ECO:0000313" key="11">
    <source>
        <dbReference type="Proteomes" id="UP001265746"/>
    </source>
</evidence>
<dbReference type="Gene3D" id="1.20.1250.20">
    <property type="entry name" value="MFS general substrate transporter like domains"/>
    <property type="match status" value="1"/>
</dbReference>
<evidence type="ECO:0000313" key="10">
    <source>
        <dbReference type="EMBL" id="KAK2611565.1"/>
    </source>
</evidence>
<dbReference type="Pfam" id="PF00083">
    <property type="entry name" value="Sugar_tr"/>
    <property type="match status" value="1"/>
</dbReference>
<dbReference type="GO" id="GO:0005351">
    <property type="term" value="F:carbohydrate:proton symporter activity"/>
    <property type="evidence" value="ECO:0007669"/>
    <property type="project" value="TreeGrafter"/>
</dbReference>
<evidence type="ECO:0000256" key="7">
    <source>
        <dbReference type="RuleBase" id="RU003346"/>
    </source>
</evidence>
<evidence type="ECO:0000256" key="1">
    <source>
        <dbReference type="ARBA" id="ARBA00004141"/>
    </source>
</evidence>
<dbReference type="Proteomes" id="UP001265746">
    <property type="component" value="Unassembled WGS sequence"/>
</dbReference>
<keyword evidence="3 7" id="KW-0813">Transport</keyword>
<dbReference type="InterPro" id="IPR020846">
    <property type="entry name" value="MFS_dom"/>
</dbReference>
<dbReference type="EMBL" id="JAUJFL010000002">
    <property type="protein sequence ID" value="KAK2611565.1"/>
    <property type="molecule type" value="Genomic_DNA"/>
</dbReference>
<dbReference type="InterPro" id="IPR036259">
    <property type="entry name" value="MFS_trans_sf"/>
</dbReference>
<feature type="transmembrane region" description="Helical" evidence="8">
    <location>
        <begin position="155"/>
        <end position="173"/>
    </location>
</feature>
<dbReference type="PROSITE" id="PS00216">
    <property type="entry name" value="SUGAR_TRANSPORT_1"/>
    <property type="match status" value="1"/>
</dbReference>
<keyword evidence="11" id="KW-1185">Reference proteome</keyword>
<dbReference type="PRINTS" id="PR00171">
    <property type="entry name" value="SUGRTRNSPORT"/>
</dbReference>
<name>A0AAD9SKQ8_PHOAM</name>
<feature type="transmembrane region" description="Helical" evidence="8">
    <location>
        <begin position="71"/>
        <end position="90"/>
    </location>
</feature>
<dbReference type="InterPro" id="IPR050360">
    <property type="entry name" value="MFS_Sugar_Transporters"/>
</dbReference>
<protein>
    <recommendedName>
        <fullName evidence="9">Major facilitator superfamily (MFS) profile domain-containing protein</fullName>
    </recommendedName>
</protein>
<evidence type="ECO:0000256" key="5">
    <source>
        <dbReference type="ARBA" id="ARBA00022989"/>
    </source>
</evidence>